<keyword evidence="2" id="KW-1185">Reference proteome</keyword>
<dbReference type="EMBL" id="CM001752">
    <property type="protein sequence ID" value="KJB82624.1"/>
    <property type="molecule type" value="Genomic_DNA"/>
</dbReference>
<proteinExistence type="predicted"/>
<protein>
    <submittedName>
        <fullName evidence="1">Uncharacterized protein</fullName>
    </submittedName>
</protein>
<evidence type="ECO:0000313" key="2">
    <source>
        <dbReference type="Proteomes" id="UP000032304"/>
    </source>
</evidence>
<sequence length="69" mass="8501">MDMPIFLRMKHWKREKDITCWVVFQTMFVANRRNGGRDNQTDMNKEDLHGKSIAEDRFFEICNHQKLRW</sequence>
<evidence type="ECO:0000313" key="1">
    <source>
        <dbReference type="EMBL" id="KJB82624.1"/>
    </source>
</evidence>
<gene>
    <name evidence="1" type="ORF">B456_013G205500</name>
</gene>
<dbReference type="AlphaFoldDB" id="A0A0D2VI37"/>
<name>A0A0D2VI37_GOSRA</name>
<dbReference type="Proteomes" id="UP000032304">
    <property type="component" value="Chromosome 13"/>
</dbReference>
<dbReference type="Gramene" id="KJB82624">
    <property type="protein sequence ID" value="KJB82624"/>
    <property type="gene ID" value="B456_013G205500"/>
</dbReference>
<accession>A0A0D2VI37</accession>
<organism evidence="1 2">
    <name type="scientific">Gossypium raimondii</name>
    <name type="common">Peruvian cotton</name>
    <name type="synonym">Gossypium klotzschianum subsp. raimondii</name>
    <dbReference type="NCBI Taxonomy" id="29730"/>
    <lineage>
        <taxon>Eukaryota</taxon>
        <taxon>Viridiplantae</taxon>
        <taxon>Streptophyta</taxon>
        <taxon>Embryophyta</taxon>
        <taxon>Tracheophyta</taxon>
        <taxon>Spermatophyta</taxon>
        <taxon>Magnoliopsida</taxon>
        <taxon>eudicotyledons</taxon>
        <taxon>Gunneridae</taxon>
        <taxon>Pentapetalae</taxon>
        <taxon>rosids</taxon>
        <taxon>malvids</taxon>
        <taxon>Malvales</taxon>
        <taxon>Malvaceae</taxon>
        <taxon>Malvoideae</taxon>
        <taxon>Gossypium</taxon>
    </lineage>
</organism>
<reference evidence="1 2" key="1">
    <citation type="journal article" date="2012" name="Nature">
        <title>Repeated polyploidization of Gossypium genomes and the evolution of spinnable cotton fibres.</title>
        <authorList>
            <person name="Paterson A.H."/>
            <person name="Wendel J.F."/>
            <person name="Gundlach H."/>
            <person name="Guo H."/>
            <person name="Jenkins J."/>
            <person name="Jin D."/>
            <person name="Llewellyn D."/>
            <person name="Showmaker K.C."/>
            <person name="Shu S."/>
            <person name="Udall J."/>
            <person name="Yoo M.J."/>
            <person name="Byers R."/>
            <person name="Chen W."/>
            <person name="Doron-Faigenboim A."/>
            <person name="Duke M.V."/>
            <person name="Gong L."/>
            <person name="Grimwood J."/>
            <person name="Grover C."/>
            <person name="Grupp K."/>
            <person name="Hu G."/>
            <person name="Lee T.H."/>
            <person name="Li J."/>
            <person name="Lin L."/>
            <person name="Liu T."/>
            <person name="Marler B.S."/>
            <person name="Page J.T."/>
            <person name="Roberts A.W."/>
            <person name="Romanel E."/>
            <person name="Sanders W.S."/>
            <person name="Szadkowski E."/>
            <person name="Tan X."/>
            <person name="Tang H."/>
            <person name="Xu C."/>
            <person name="Wang J."/>
            <person name="Wang Z."/>
            <person name="Zhang D."/>
            <person name="Zhang L."/>
            <person name="Ashrafi H."/>
            <person name="Bedon F."/>
            <person name="Bowers J.E."/>
            <person name="Brubaker C.L."/>
            <person name="Chee P.W."/>
            <person name="Das S."/>
            <person name="Gingle A.R."/>
            <person name="Haigler C.H."/>
            <person name="Harker D."/>
            <person name="Hoffmann L.V."/>
            <person name="Hovav R."/>
            <person name="Jones D.C."/>
            <person name="Lemke C."/>
            <person name="Mansoor S."/>
            <person name="ur Rahman M."/>
            <person name="Rainville L.N."/>
            <person name="Rambani A."/>
            <person name="Reddy U.K."/>
            <person name="Rong J.K."/>
            <person name="Saranga Y."/>
            <person name="Scheffler B.E."/>
            <person name="Scheffler J.A."/>
            <person name="Stelly D.M."/>
            <person name="Triplett B.A."/>
            <person name="Van Deynze A."/>
            <person name="Vaslin M.F."/>
            <person name="Waghmare V.N."/>
            <person name="Walford S.A."/>
            <person name="Wright R.J."/>
            <person name="Zaki E.A."/>
            <person name="Zhang T."/>
            <person name="Dennis E.S."/>
            <person name="Mayer K.F."/>
            <person name="Peterson D.G."/>
            <person name="Rokhsar D.S."/>
            <person name="Wang X."/>
            <person name="Schmutz J."/>
        </authorList>
    </citation>
    <scope>NUCLEOTIDE SEQUENCE [LARGE SCALE GENOMIC DNA]</scope>
</reference>